<keyword evidence="1" id="KW-0732">Signal</keyword>
<dbReference type="Pfam" id="PF09864">
    <property type="entry name" value="MliC"/>
    <property type="match status" value="1"/>
</dbReference>
<gene>
    <name evidence="7" type="ORF">B7Z12_01070</name>
</gene>
<dbReference type="EMBL" id="NCDQ01000008">
    <property type="protein sequence ID" value="OYX06253.1"/>
    <property type="molecule type" value="Genomic_DNA"/>
</dbReference>
<keyword evidence="4" id="KW-0449">Lipoprotein</keyword>
<organism evidence="7 8">
    <name type="scientific">Caulobacter vibrioides</name>
    <name type="common">Caulobacter crescentus</name>
    <dbReference type="NCBI Taxonomy" id="155892"/>
    <lineage>
        <taxon>Bacteria</taxon>
        <taxon>Pseudomonadati</taxon>
        <taxon>Pseudomonadota</taxon>
        <taxon>Alphaproteobacteria</taxon>
        <taxon>Caulobacterales</taxon>
        <taxon>Caulobacteraceae</taxon>
        <taxon>Caulobacter</taxon>
    </lineage>
</organism>
<protein>
    <recommendedName>
        <fullName evidence="6">C-type lysozyme inhibitor domain-containing protein</fullName>
    </recommendedName>
</protein>
<dbReference type="AlphaFoldDB" id="A0A258DG83"/>
<evidence type="ECO:0000259" key="6">
    <source>
        <dbReference type="Pfam" id="PF09864"/>
    </source>
</evidence>
<keyword evidence="5" id="KW-0812">Transmembrane</keyword>
<evidence type="ECO:0000256" key="4">
    <source>
        <dbReference type="ARBA" id="ARBA00023288"/>
    </source>
</evidence>
<evidence type="ECO:0000313" key="8">
    <source>
        <dbReference type="Proteomes" id="UP000215616"/>
    </source>
</evidence>
<proteinExistence type="predicted"/>
<comment type="caution">
    <text evidence="7">The sequence shown here is derived from an EMBL/GenBank/DDBJ whole genome shotgun (WGS) entry which is preliminary data.</text>
</comment>
<dbReference type="InterPro" id="IPR036328">
    <property type="entry name" value="MliC_sf"/>
</dbReference>
<feature type="domain" description="C-type lysozyme inhibitor" evidence="6">
    <location>
        <begin position="43"/>
        <end position="101"/>
    </location>
</feature>
<dbReference type="Gene3D" id="2.40.128.200">
    <property type="match status" value="1"/>
</dbReference>
<keyword evidence="2 5" id="KW-0472">Membrane</keyword>
<keyword evidence="5" id="KW-1133">Transmembrane helix</keyword>
<evidence type="ECO:0000313" key="7">
    <source>
        <dbReference type="EMBL" id="OYX06253.1"/>
    </source>
</evidence>
<accession>A0A258DG83</accession>
<evidence type="ECO:0000256" key="1">
    <source>
        <dbReference type="ARBA" id="ARBA00022729"/>
    </source>
</evidence>
<name>A0A258DG83_CAUVI</name>
<dbReference type="SUPFAM" id="SSF141488">
    <property type="entry name" value="YdhA-like"/>
    <property type="match status" value="1"/>
</dbReference>
<keyword evidence="3" id="KW-0564">Palmitate</keyword>
<feature type="transmembrane region" description="Helical" evidence="5">
    <location>
        <begin position="12"/>
        <end position="32"/>
    </location>
</feature>
<dbReference type="Proteomes" id="UP000215616">
    <property type="component" value="Unassembled WGS sequence"/>
</dbReference>
<evidence type="ECO:0000256" key="2">
    <source>
        <dbReference type="ARBA" id="ARBA00023136"/>
    </source>
</evidence>
<dbReference type="InterPro" id="IPR018660">
    <property type="entry name" value="MliC"/>
</dbReference>
<reference evidence="7 8" key="1">
    <citation type="submission" date="2017-03" db="EMBL/GenBank/DDBJ databases">
        <title>Lifting the veil on microbial sulfur biogeochemistry in mining wastewaters.</title>
        <authorList>
            <person name="Kantor R.S."/>
            <person name="Colenbrander Nelson T."/>
            <person name="Marshall S."/>
            <person name="Bennett D."/>
            <person name="Apte S."/>
            <person name="Camacho D."/>
            <person name="Thomas B.C."/>
            <person name="Warren L.A."/>
            <person name="Banfield J.F."/>
        </authorList>
    </citation>
    <scope>NUCLEOTIDE SEQUENCE [LARGE SCALE GENOMIC DNA]</scope>
    <source>
        <strain evidence="7">32-67-7</strain>
    </source>
</reference>
<evidence type="ECO:0000256" key="5">
    <source>
        <dbReference type="SAM" id="Phobius"/>
    </source>
</evidence>
<evidence type="ECO:0000256" key="3">
    <source>
        <dbReference type="ARBA" id="ARBA00023139"/>
    </source>
</evidence>
<sequence>MLAVTQGVRVMRHIVIVVAIVSATLAGCATVAPMDSTDAPIRYSCKAGKRFTAAYALNGKRVVVSAGGVTKTLKLARSASGARYTAGQAEIWSKGDDAMLTGFPGGPYDDCRSQ</sequence>